<dbReference type="SUPFAM" id="SSF89372">
    <property type="entry name" value="Fucose-specific lectin"/>
    <property type="match status" value="1"/>
</dbReference>
<feature type="region of interest" description="Disordered" evidence="1">
    <location>
        <begin position="21"/>
        <end position="46"/>
    </location>
</feature>
<comment type="caution">
    <text evidence="2">The sequence shown here is derived from an EMBL/GenBank/DDBJ whole genome shotgun (WGS) entry which is preliminary data.</text>
</comment>
<dbReference type="RefSeq" id="WP_184930901.1">
    <property type="nucleotide sequence ID" value="NZ_JACHJY010000003.1"/>
</dbReference>
<reference evidence="2 3" key="1">
    <citation type="submission" date="2020-08" db="EMBL/GenBank/DDBJ databases">
        <title>Genomic Encyclopedia of Type Strains, Phase III (KMG-III): the genomes of soil and plant-associated and newly described type strains.</title>
        <authorList>
            <person name="Whitman W."/>
        </authorList>
    </citation>
    <scope>NUCLEOTIDE SEQUENCE [LARGE SCALE GENOMIC DNA]</scope>
    <source>
        <strain evidence="2 3">SFB5A</strain>
    </source>
</reference>
<accession>A0A7W7XB90</accession>
<dbReference type="Gene3D" id="2.120.10.70">
    <property type="entry name" value="Fucose-specific lectin"/>
    <property type="match status" value="2"/>
</dbReference>
<evidence type="ECO:0000313" key="3">
    <source>
        <dbReference type="Proteomes" id="UP000582643"/>
    </source>
</evidence>
<evidence type="ECO:0000256" key="1">
    <source>
        <dbReference type="SAM" id="MobiDB-lite"/>
    </source>
</evidence>
<gene>
    <name evidence="2" type="ORF">GGE06_002650</name>
</gene>
<dbReference type="AlphaFoldDB" id="A0A7W7XB90"/>
<name>A0A7W7XB90_9ACTN</name>
<keyword evidence="3" id="KW-1185">Reference proteome</keyword>
<sequence>MAEKVFSIIEVAEQDGKWGYSDINFSERRTPDPPDSDEGPAWRQVSPVPVAGSGLAAAGSAEDDRRVYYQDLDRSVVGTAYEPSLPDGRWAGYRVFTTWIGAPSADAGSALAVTGEIGDLRVHYLDDGRLDGGRRLVRLEERSREWTYTVCADAPRASPISPLAAVTTGQGEYSYYLDGRGHVVEVSWLGAEGWSSADLTAGVEGCPTPSPLSPLTAVGRGADSRLVYFLDGNDRPVQLEHEVVEGTKKNPEGGVVWRVRSLSAYGAPAATAGSRPAVLLTAEGHPRLYYLDADRMVVEVGFNGRGWDVDHAGVNTDDGAGAPAAADGSSPAAVAGPDSGAVQVYYLGAADAGAGPRKGDDHLIELRGSGGVWTARRLGAELDLPDVATGVPSPITAIYTSGPRVYYTSEE</sequence>
<evidence type="ECO:0000313" key="2">
    <source>
        <dbReference type="EMBL" id="MBB4981740.1"/>
    </source>
</evidence>
<dbReference type="Proteomes" id="UP000582643">
    <property type="component" value="Unassembled WGS sequence"/>
</dbReference>
<protein>
    <submittedName>
        <fullName evidence="2">Uncharacterized protein</fullName>
    </submittedName>
</protein>
<dbReference type="EMBL" id="JACHJY010000003">
    <property type="protein sequence ID" value="MBB4981740.1"/>
    <property type="molecule type" value="Genomic_DNA"/>
</dbReference>
<organism evidence="2 3">
    <name type="scientific">Streptomyces nymphaeiformis</name>
    <dbReference type="NCBI Taxonomy" id="2663842"/>
    <lineage>
        <taxon>Bacteria</taxon>
        <taxon>Bacillati</taxon>
        <taxon>Actinomycetota</taxon>
        <taxon>Actinomycetes</taxon>
        <taxon>Kitasatosporales</taxon>
        <taxon>Streptomycetaceae</taxon>
        <taxon>Streptomyces</taxon>
    </lineage>
</organism>
<proteinExistence type="predicted"/>